<gene>
    <name evidence="2" type="ORF">A2W18_10090</name>
</gene>
<feature type="domain" description="Putative DNA-binding" evidence="1">
    <location>
        <begin position="7"/>
        <end position="98"/>
    </location>
</feature>
<dbReference type="AlphaFoldDB" id="A0A1F6VGR5"/>
<evidence type="ECO:0000313" key="3">
    <source>
        <dbReference type="Proteomes" id="UP000179076"/>
    </source>
</evidence>
<proteinExistence type="predicted"/>
<sequence length="262" mass="29368">MTALGKLQGEFQAYLLGAPNDAIAIVVDAGRISAAQRLAVYAEAYKLRLLEALETDFVALLAHLGADAFRTLGFAYIDAWPSSHYSVRYFGRHMAEFLTQSLPYAKNPLLAELAAFDWALTTAFDADDDRALAVEDMSTIDAQDWPRLRFHARASVQRLDLRWNAPAIWKAADSGAETLPAPEQSEHPFPWVIWRQGLDTFFRSLEVDEAYALDAALRGERFEDICEGLCEWIDAEHAAGRAAAFLRQWIANEMLREFSVVP</sequence>
<organism evidence="2 3">
    <name type="scientific">Candidatus Muproteobacteria bacterium RBG_16_60_9</name>
    <dbReference type="NCBI Taxonomy" id="1817755"/>
    <lineage>
        <taxon>Bacteria</taxon>
        <taxon>Pseudomonadati</taxon>
        <taxon>Pseudomonadota</taxon>
        <taxon>Candidatus Muproteobacteria</taxon>
    </lineage>
</organism>
<reference evidence="2 3" key="1">
    <citation type="journal article" date="2016" name="Nat. Commun.">
        <title>Thousands of microbial genomes shed light on interconnected biogeochemical processes in an aquifer system.</title>
        <authorList>
            <person name="Anantharaman K."/>
            <person name="Brown C.T."/>
            <person name="Hug L.A."/>
            <person name="Sharon I."/>
            <person name="Castelle C.J."/>
            <person name="Probst A.J."/>
            <person name="Thomas B.C."/>
            <person name="Singh A."/>
            <person name="Wilkins M.J."/>
            <person name="Karaoz U."/>
            <person name="Brodie E.L."/>
            <person name="Williams K.H."/>
            <person name="Hubbard S.S."/>
            <person name="Banfield J.F."/>
        </authorList>
    </citation>
    <scope>NUCLEOTIDE SEQUENCE [LARGE SCALE GENOMIC DNA]</scope>
</reference>
<dbReference type="Pfam" id="PF09836">
    <property type="entry name" value="DUF2063"/>
    <property type="match status" value="1"/>
</dbReference>
<dbReference type="Proteomes" id="UP000179076">
    <property type="component" value="Unassembled WGS sequence"/>
</dbReference>
<name>A0A1F6VGR5_9PROT</name>
<dbReference type="InterPro" id="IPR018640">
    <property type="entry name" value="DUF2063"/>
</dbReference>
<protein>
    <recommendedName>
        <fullName evidence="1">Putative DNA-binding domain-containing protein</fullName>
    </recommendedName>
</protein>
<evidence type="ECO:0000313" key="2">
    <source>
        <dbReference type="EMBL" id="OGI68843.1"/>
    </source>
</evidence>
<dbReference type="EMBL" id="MFSP01000035">
    <property type="protein sequence ID" value="OGI68843.1"/>
    <property type="molecule type" value="Genomic_DNA"/>
</dbReference>
<comment type="caution">
    <text evidence="2">The sequence shown here is derived from an EMBL/GenBank/DDBJ whole genome shotgun (WGS) entry which is preliminary data.</text>
</comment>
<evidence type="ECO:0000259" key="1">
    <source>
        <dbReference type="Pfam" id="PF09836"/>
    </source>
</evidence>
<accession>A0A1F6VGR5</accession>